<reference evidence="1 2" key="1">
    <citation type="journal article" date="2024" name="Science">
        <title>Giant polyketide synthase enzymes in the biosynthesis of giant marine polyether toxins.</title>
        <authorList>
            <person name="Fallon T.R."/>
            <person name="Shende V.V."/>
            <person name="Wierzbicki I.H."/>
            <person name="Pendleton A.L."/>
            <person name="Watervoot N.F."/>
            <person name="Auber R.P."/>
            <person name="Gonzalez D.J."/>
            <person name="Wisecaver J.H."/>
            <person name="Moore B.S."/>
        </authorList>
    </citation>
    <scope>NUCLEOTIDE SEQUENCE [LARGE SCALE GENOMIC DNA]</scope>
    <source>
        <strain evidence="1 2">12B1</strain>
    </source>
</reference>
<dbReference type="Proteomes" id="UP001515480">
    <property type="component" value="Unassembled WGS sequence"/>
</dbReference>
<proteinExistence type="predicted"/>
<protein>
    <recommendedName>
        <fullName evidence="3">Enhancer of polycomb-like protein</fullName>
    </recommendedName>
</protein>
<keyword evidence="2" id="KW-1185">Reference proteome</keyword>
<comment type="caution">
    <text evidence="1">The sequence shown here is derived from an EMBL/GenBank/DDBJ whole genome shotgun (WGS) entry which is preliminary data.</text>
</comment>
<name>A0AB34IF31_PRYPA</name>
<evidence type="ECO:0008006" key="3">
    <source>
        <dbReference type="Google" id="ProtNLM"/>
    </source>
</evidence>
<accession>A0AB34IF31</accession>
<evidence type="ECO:0000313" key="1">
    <source>
        <dbReference type="EMBL" id="KAL1496603.1"/>
    </source>
</evidence>
<organism evidence="1 2">
    <name type="scientific">Prymnesium parvum</name>
    <name type="common">Toxic golden alga</name>
    <dbReference type="NCBI Taxonomy" id="97485"/>
    <lineage>
        <taxon>Eukaryota</taxon>
        <taxon>Haptista</taxon>
        <taxon>Haptophyta</taxon>
        <taxon>Prymnesiophyceae</taxon>
        <taxon>Prymnesiales</taxon>
        <taxon>Prymnesiaceae</taxon>
        <taxon>Prymnesium</taxon>
    </lineage>
</organism>
<dbReference type="AlphaFoldDB" id="A0AB34IF31"/>
<gene>
    <name evidence="1" type="ORF">AB1Y20_014207</name>
</gene>
<sequence length="281" mass="31208">MSTTLSWSSTALNNERRSNCKKILRQHHAHARFLAPPAPPLPLLRSVRCSGLQTCTSKYAEYLGATMTSAASAERVALAKVKRREMANVFATTQREMSEVVDELAVMRRSAIPYQSNQVVYGARNPIPTDAHLIPSKELMKAPTLPSFKRDNNKSLLHASGKPWASYERPTPDIYRHTTACLPSEAGANVEVGLPILDEEMWRAQYIEWTLQKNAYNPDIAAQLRTNVRKQAALSMVDPSLTKDPARTSENVKAALSSAEIMGPVPKASKQKLTLQKVFPR</sequence>
<evidence type="ECO:0000313" key="2">
    <source>
        <dbReference type="Proteomes" id="UP001515480"/>
    </source>
</evidence>
<dbReference type="EMBL" id="JBGBPQ010000028">
    <property type="protein sequence ID" value="KAL1496603.1"/>
    <property type="molecule type" value="Genomic_DNA"/>
</dbReference>